<evidence type="ECO:0000313" key="3">
    <source>
        <dbReference type="Proteomes" id="UP000000390"/>
    </source>
</evidence>
<proteinExistence type="predicted"/>
<evidence type="ECO:0000313" key="2">
    <source>
        <dbReference type="EMBL" id="ELY38168.1"/>
    </source>
</evidence>
<organism evidence="1 3">
    <name type="scientific">Halalkalicoccus jeotgali (strain DSM 18796 / CECT 7217 / JCM 14584 / KCTC 4019 / B3)</name>
    <dbReference type="NCBI Taxonomy" id="795797"/>
    <lineage>
        <taxon>Archaea</taxon>
        <taxon>Methanobacteriati</taxon>
        <taxon>Methanobacteriota</taxon>
        <taxon>Stenosarchaea group</taxon>
        <taxon>Halobacteria</taxon>
        <taxon>Halobacteriales</taxon>
        <taxon>Halococcaceae</taxon>
        <taxon>Halalkalicoccus</taxon>
    </lineage>
</organism>
<keyword evidence="4" id="KW-1185">Reference proteome</keyword>
<dbReference type="Proteomes" id="UP000000390">
    <property type="component" value="Chromosome"/>
</dbReference>
<reference evidence="1 3" key="1">
    <citation type="journal article" date="2010" name="J. Bacteriol.">
        <title>Complete genome sequence of Halalkalicoccus jeotgali B3(T), an extremely halophilic archaeon.</title>
        <authorList>
            <person name="Roh S.W."/>
            <person name="Nam Y.D."/>
            <person name="Nam S.H."/>
            <person name="Choi S.H."/>
            <person name="Park H.S."/>
            <person name="Bae J.W."/>
        </authorList>
    </citation>
    <scope>NUCLEOTIDE SEQUENCE [LARGE SCALE GENOMIC DNA]</scope>
    <source>
        <strain evidence="1">B3</strain>
        <strain evidence="3">DSM 18796 / CECT 7217 / JCM 14584 / KCTC 4019 / B3</strain>
    </source>
</reference>
<dbReference type="OrthoDB" id="191810at2157"/>
<sequence length="97" mass="10725">MDEHSRTVDIADWEAIVSELDRFCVDGMTHVESDMAHCTIGDATIEIHADGRVAGSMPLHEFDGVIETLEFDHVGGTISAESEEITYTFRRPGETIT</sequence>
<dbReference type="PATRIC" id="fig|795797.18.peg.2692"/>
<protein>
    <submittedName>
        <fullName evidence="1">Uncharacterized protein</fullName>
    </submittedName>
</protein>
<dbReference type="GeneID" id="9420507"/>
<gene>
    <name evidence="1" type="ordered locus">HacjB3_13455</name>
    <name evidence="2" type="ORF">C497_08659</name>
</gene>
<dbReference type="eggNOG" id="arCOG09013">
    <property type="taxonomic scope" value="Archaea"/>
</dbReference>
<dbReference type="EMBL" id="AOHV01000024">
    <property type="protein sequence ID" value="ELY38168.1"/>
    <property type="molecule type" value="Genomic_DNA"/>
</dbReference>
<dbReference type="Proteomes" id="UP000011645">
    <property type="component" value="Unassembled WGS sequence"/>
</dbReference>
<reference evidence="2 4" key="2">
    <citation type="journal article" date="2014" name="PLoS Genet.">
        <title>Phylogenetically driven sequencing of extremely halophilic archaea reveals strategies for static and dynamic osmo-response.</title>
        <authorList>
            <person name="Becker E.A."/>
            <person name="Seitzer P.M."/>
            <person name="Tritt A."/>
            <person name="Larsen D."/>
            <person name="Krusor M."/>
            <person name="Yao A.I."/>
            <person name="Wu D."/>
            <person name="Madern D."/>
            <person name="Eisen J.A."/>
            <person name="Darling A.E."/>
            <person name="Facciotti M.T."/>
        </authorList>
    </citation>
    <scope>NUCLEOTIDE SEQUENCE [LARGE SCALE GENOMIC DNA]</scope>
    <source>
        <strain evidence="2">B3</strain>
        <strain evidence="4">DSM 18796 / CECT 7217 / JCM 14584 / KCTC 4019 / B3</strain>
    </source>
</reference>
<name>D8J7Q2_HALJB</name>
<accession>D8J7Q2</accession>
<dbReference type="STRING" id="795797.HacjB3_13455"/>
<dbReference type="AlphaFoldDB" id="D8J7Q2"/>
<dbReference type="EMBL" id="CP002062">
    <property type="protein sequence ID" value="ADJ16072.1"/>
    <property type="molecule type" value="Genomic_DNA"/>
</dbReference>
<dbReference type="RefSeq" id="WP_008416042.1">
    <property type="nucleotide sequence ID" value="NC_014297.1"/>
</dbReference>
<evidence type="ECO:0000313" key="1">
    <source>
        <dbReference type="EMBL" id="ADJ16072.1"/>
    </source>
</evidence>
<dbReference type="KEGG" id="hje:HacjB3_13455"/>
<dbReference type="HOGENOM" id="CLU_184941_0_0_2"/>
<evidence type="ECO:0000313" key="4">
    <source>
        <dbReference type="Proteomes" id="UP000011645"/>
    </source>
</evidence>